<evidence type="ECO:0000256" key="7">
    <source>
        <dbReference type="ARBA" id="ARBA00022958"/>
    </source>
</evidence>
<dbReference type="OrthoDB" id="9788285at2"/>
<keyword evidence="1 11" id="KW-0813">Transport</keyword>
<dbReference type="Proteomes" id="UP000288246">
    <property type="component" value="Unassembled WGS sequence"/>
</dbReference>
<evidence type="ECO:0000256" key="3">
    <source>
        <dbReference type="ARBA" id="ARBA00022538"/>
    </source>
</evidence>
<evidence type="ECO:0000256" key="8">
    <source>
        <dbReference type="ARBA" id="ARBA00022989"/>
    </source>
</evidence>
<evidence type="ECO:0000256" key="6">
    <source>
        <dbReference type="ARBA" id="ARBA00022840"/>
    </source>
</evidence>
<evidence type="ECO:0000256" key="10">
    <source>
        <dbReference type="ARBA" id="ARBA00023136"/>
    </source>
</evidence>
<evidence type="ECO:0000313" key="12">
    <source>
        <dbReference type="EMBL" id="GCD21463.1"/>
    </source>
</evidence>
<comment type="function">
    <text evidence="11">Part of the high-affinity ATP-driven potassium transport (or Kdp) system, which catalyzes the hydrolysis of ATP coupled with the electrogenic transport of potassium into the cytoplasm. This subunit acts as a catalytic chaperone that increases the ATP-binding affinity of the ATP-hydrolyzing subunit KdpB by the formation of a transient KdpB/KdpC/ATP ternary complex.</text>
</comment>
<dbReference type="Pfam" id="PF02669">
    <property type="entry name" value="KdpC"/>
    <property type="match status" value="1"/>
</dbReference>
<proteinExistence type="inferred from homology"/>
<accession>A0A401V3H5</accession>
<name>A0A401V3H5_9CELL</name>
<feature type="transmembrane region" description="Helical" evidence="11">
    <location>
        <begin position="36"/>
        <end position="60"/>
    </location>
</feature>
<gene>
    <name evidence="11 12" type="primary">kdpC</name>
    <name evidence="12" type="ORF">CTKZ_30250</name>
</gene>
<dbReference type="InterPro" id="IPR003820">
    <property type="entry name" value="KdpC"/>
</dbReference>
<evidence type="ECO:0000256" key="2">
    <source>
        <dbReference type="ARBA" id="ARBA00022475"/>
    </source>
</evidence>
<dbReference type="GO" id="GO:0005524">
    <property type="term" value="F:ATP binding"/>
    <property type="evidence" value="ECO:0007669"/>
    <property type="project" value="UniProtKB-UniRule"/>
</dbReference>
<dbReference type="GO" id="GO:0005886">
    <property type="term" value="C:plasma membrane"/>
    <property type="evidence" value="ECO:0007669"/>
    <property type="project" value="UniProtKB-SubCell"/>
</dbReference>
<evidence type="ECO:0000256" key="9">
    <source>
        <dbReference type="ARBA" id="ARBA00023065"/>
    </source>
</evidence>
<comment type="caution">
    <text evidence="12">The sequence shown here is derived from an EMBL/GenBank/DDBJ whole genome shotgun (WGS) entry which is preliminary data.</text>
</comment>
<sequence length="222" mass="22520">MSTLTSPAPAALPSATSGRPATVVPFVRQTLAGLRVLLVLTVLLGVAYPLAVTGVAQVALGWRADGSLVAADGSHVRAASDAVGSALVGQSFDGPRWFQPRPSVAGDGYDTLASGGSNLGPNNPDLVGEIDARRAAVAEREGVDPASVPPDAVTASGSGLDPDVSPAYARLQVARVARENGLPVADVAALVERSIVGRDLGFLGEPRVSVLRLNLALRTMGS</sequence>
<comment type="similarity">
    <text evidence="11">Belongs to the KdpC family.</text>
</comment>
<dbReference type="NCBIfam" id="NF001454">
    <property type="entry name" value="PRK00315.1"/>
    <property type="match status" value="1"/>
</dbReference>
<evidence type="ECO:0000256" key="1">
    <source>
        <dbReference type="ARBA" id="ARBA00022448"/>
    </source>
</evidence>
<keyword evidence="6 11" id="KW-0067">ATP-binding</keyword>
<keyword evidence="13" id="KW-1185">Reference proteome</keyword>
<protein>
    <recommendedName>
        <fullName evidence="11">Potassium-transporting ATPase KdpC subunit</fullName>
    </recommendedName>
    <alternativeName>
        <fullName evidence="11">ATP phosphohydrolase [potassium-transporting] C chain</fullName>
    </alternativeName>
    <alternativeName>
        <fullName evidence="11">Potassium-binding and translocating subunit C</fullName>
    </alternativeName>
    <alternativeName>
        <fullName evidence="11">Potassium-translocating ATPase C chain</fullName>
    </alternativeName>
</protein>
<comment type="subcellular location">
    <subcellularLocation>
        <location evidence="11">Cell membrane</location>
        <topology evidence="11">Single-pass membrane protein</topology>
    </subcellularLocation>
</comment>
<evidence type="ECO:0000256" key="5">
    <source>
        <dbReference type="ARBA" id="ARBA00022741"/>
    </source>
</evidence>
<dbReference type="NCBIfam" id="TIGR00681">
    <property type="entry name" value="kdpC"/>
    <property type="match status" value="1"/>
</dbReference>
<evidence type="ECO:0000256" key="11">
    <source>
        <dbReference type="HAMAP-Rule" id="MF_00276"/>
    </source>
</evidence>
<keyword evidence="10 11" id="KW-0472">Membrane</keyword>
<keyword evidence="7 11" id="KW-0630">Potassium</keyword>
<keyword evidence="2 11" id="KW-1003">Cell membrane</keyword>
<dbReference type="HAMAP" id="MF_00276">
    <property type="entry name" value="KdpC"/>
    <property type="match status" value="1"/>
</dbReference>
<dbReference type="PANTHER" id="PTHR30042">
    <property type="entry name" value="POTASSIUM-TRANSPORTING ATPASE C CHAIN"/>
    <property type="match status" value="1"/>
</dbReference>
<dbReference type="EMBL" id="BHYL01000289">
    <property type="protein sequence ID" value="GCD21463.1"/>
    <property type="molecule type" value="Genomic_DNA"/>
</dbReference>
<keyword evidence="9 11" id="KW-0406">Ion transport</keyword>
<dbReference type="PANTHER" id="PTHR30042:SF2">
    <property type="entry name" value="POTASSIUM-TRANSPORTING ATPASE KDPC SUBUNIT"/>
    <property type="match status" value="1"/>
</dbReference>
<dbReference type="RefSeq" id="WP_124343988.1">
    <property type="nucleotide sequence ID" value="NZ_BHYL01000289.1"/>
</dbReference>
<dbReference type="AlphaFoldDB" id="A0A401V3H5"/>
<organism evidence="12 13">
    <name type="scientific">Cellulomonas algicola</name>
    <dbReference type="NCBI Taxonomy" id="2071633"/>
    <lineage>
        <taxon>Bacteria</taxon>
        <taxon>Bacillati</taxon>
        <taxon>Actinomycetota</taxon>
        <taxon>Actinomycetes</taxon>
        <taxon>Micrococcales</taxon>
        <taxon>Cellulomonadaceae</taxon>
        <taxon>Cellulomonas</taxon>
    </lineage>
</organism>
<keyword evidence="4 11" id="KW-0812">Transmembrane</keyword>
<keyword evidence="3 11" id="KW-0633">Potassium transport</keyword>
<keyword evidence="5 11" id="KW-0547">Nucleotide-binding</keyword>
<dbReference type="PIRSF" id="PIRSF001296">
    <property type="entry name" value="K_ATPase_KdpC"/>
    <property type="match status" value="1"/>
</dbReference>
<evidence type="ECO:0000313" key="13">
    <source>
        <dbReference type="Proteomes" id="UP000288246"/>
    </source>
</evidence>
<comment type="subunit">
    <text evidence="11">The system is composed of three essential subunits: KdpA, KdpB and KdpC.</text>
</comment>
<keyword evidence="8 11" id="KW-1133">Transmembrane helix</keyword>
<reference evidence="12 13" key="1">
    <citation type="submission" date="2018-11" db="EMBL/GenBank/DDBJ databases">
        <title>Draft genome sequence of Cellulomonas takizawaensis strain TKZ-21.</title>
        <authorList>
            <person name="Yamamura H."/>
            <person name="Hayashi T."/>
            <person name="Hamada M."/>
            <person name="Serisawa Y."/>
            <person name="Matsuyama K."/>
            <person name="Nakagawa Y."/>
            <person name="Otoguro M."/>
            <person name="Yanagida F."/>
            <person name="Hayakawa M."/>
        </authorList>
    </citation>
    <scope>NUCLEOTIDE SEQUENCE [LARGE SCALE GENOMIC DNA]</scope>
    <source>
        <strain evidence="12 13">TKZ-21</strain>
    </source>
</reference>
<evidence type="ECO:0000256" key="4">
    <source>
        <dbReference type="ARBA" id="ARBA00022692"/>
    </source>
</evidence>
<dbReference type="GO" id="GO:0008556">
    <property type="term" value="F:P-type potassium transmembrane transporter activity"/>
    <property type="evidence" value="ECO:0007669"/>
    <property type="project" value="InterPro"/>
</dbReference>